<keyword evidence="2" id="KW-1185">Reference proteome</keyword>
<reference evidence="1" key="1">
    <citation type="journal article" date="2023" name="G3 (Bethesda)">
        <title>A reference genome for the long-term kleptoplast-retaining sea slug Elysia crispata morphotype clarki.</title>
        <authorList>
            <person name="Eastman K.E."/>
            <person name="Pendleton A.L."/>
            <person name="Shaikh M.A."/>
            <person name="Suttiyut T."/>
            <person name="Ogas R."/>
            <person name="Tomko P."/>
            <person name="Gavelis G."/>
            <person name="Widhalm J.R."/>
            <person name="Wisecaver J.H."/>
        </authorList>
    </citation>
    <scope>NUCLEOTIDE SEQUENCE</scope>
    <source>
        <strain evidence="1">ECLA1</strain>
    </source>
</reference>
<sequence length="98" mass="11123">MTFHKQLYLIKKPFSLSETEGKKHERKCCRRQQVLHMSDFPQEQEGPVASVRLADRADIIDFQLSITQAGSGMIETVRSGKKIGQKIAPFSSLAFEQI</sequence>
<comment type="caution">
    <text evidence="1">The sequence shown here is derived from an EMBL/GenBank/DDBJ whole genome shotgun (WGS) entry which is preliminary data.</text>
</comment>
<organism evidence="1 2">
    <name type="scientific">Elysia crispata</name>
    <name type="common">lettuce slug</name>
    <dbReference type="NCBI Taxonomy" id="231223"/>
    <lineage>
        <taxon>Eukaryota</taxon>
        <taxon>Metazoa</taxon>
        <taxon>Spiralia</taxon>
        <taxon>Lophotrochozoa</taxon>
        <taxon>Mollusca</taxon>
        <taxon>Gastropoda</taxon>
        <taxon>Heterobranchia</taxon>
        <taxon>Euthyneura</taxon>
        <taxon>Panpulmonata</taxon>
        <taxon>Sacoglossa</taxon>
        <taxon>Placobranchoidea</taxon>
        <taxon>Plakobranchidae</taxon>
        <taxon>Elysia</taxon>
    </lineage>
</organism>
<evidence type="ECO:0000313" key="2">
    <source>
        <dbReference type="Proteomes" id="UP001283361"/>
    </source>
</evidence>
<gene>
    <name evidence="1" type="ORF">RRG08_051343</name>
</gene>
<name>A0AAE1B4I3_9GAST</name>
<dbReference type="Proteomes" id="UP001283361">
    <property type="component" value="Unassembled WGS sequence"/>
</dbReference>
<dbReference type="AlphaFoldDB" id="A0AAE1B4I3"/>
<proteinExistence type="predicted"/>
<dbReference type="EMBL" id="JAWDGP010000593">
    <property type="protein sequence ID" value="KAK3799060.1"/>
    <property type="molecule type" value="Genomic_DNA"/>
</dbReference>
<accession>A0AAE1B4I3</accession>
<evidence type="ECO:0000313" key="1">
    <source>
        <dbReference type="EMBL" id="KAK3799060.1"/>
    </source>
</evidence>
<protein>
    <submittedName>
        <fullName evidence="1">Uncharacterized protein</fullName>
    </submittedName>
</protein>